<reference evidence="4 5" key="1">
    <citation type="journal article" date="2013" name="Int. J. Syst. Evol. Microbiol.">
        <title>Kordia antarctica sp. nov., isolated from Antarctic seawater.</title>
        <authorList>
            <person name="Baek K."/>
            <person name="Choi A."/>
            <person name="Kang I."/>
            <person name="Lee K."/>
            <person name="Cho J.C."/>
        </authorList>
    </citation>
    <scope>NUCLEOTIDE SEQUENCE [LARGE SCALE GENOMIC DNA]</scope>
    <source>
        <strain evidence="4 5">IMCC3317</strain>
    </source>
</reference>
<accession>A0A7L4ZIA7</accession>
<dbReference type="SUPFAM" id="SSF51126">
    <property type="entry name" value="Pectin lyase-like"/>
    <property type="match status" value="1"/>
</dbReference>
<dbReference type="Gene3D" id="2.160.20.10">
    <property type="entry name" value="Single-stranded right-handed beta-helix, Pectin lyase-like"/>
    <property type="match status" value="1"/>
</dbReference>
<dbReference type="KEGG" id="kan:IMCC3317_10100"/>
<name>A0A7L4ZIA7_9FLAO</name>
<protein>
    <recommendedName>
        <fullName evidence="3">Secretion system C-terminal sorting domain-containing protein</fullName>
    </recommendedName>
</protein>
<evidence type="ECO:0000313" key="5">
    <source>
        <dbReference type="Proteomes" id="UP000464657"/>
    </source>
</evidence>
<keyword evidence="5" id="KW-1185">Reference proteome</keyword>
<sequence>MKNHILLSIFLLVFAVEAQGTTRFVTPSGAGALDGTSWANAFSGTSLQVAIDASNVNDEVWVAAGTYYTTTTTNRSISFSMKNDVAIYGSFIGTETLLSERSLTNGLTSILSGEIAAAGITDNSYKVIYNQQLDNTAIIDGFIVEAGNDNRNPSNTGNGLGGGIYNHGYNAGGYCHPIIRNCLFRQNTASFGGGAFNNGYNGGNTLPTFIDCVFSQNHALIAAGGMDSYGVGGTASPTIINSIFYENTSDQNVGAMYAWGGGGGNSHPLLINCAFVNNSALNGYGGAFIADNLDQSGGTSSGSCTVTLQNCIVWNNTATGAGSQFYVRGTGAEVVATYSNIDMTGQSSPHVISGMGTGNIDTDPLFLNSASGVGVDGNWMTADDGLQLQNSSPCIDVGDNTGVSLTDILSNNRIFNTTVDMGAYEFDSSTLSIENNKLNLDIVLYPNPTSNVINLTFNILETDTIALLLFDINGRLVKTIAKGKTTTGTFSYEIDVSEHHAGVYFLTLQTTKGKYVTKIIRK</sequence>
<feature type="domain" description="Secretion system C-terminal sorting" evidence="3">
    <location>
        <begin position="444"/>
        <end position="520"/>
    </location>
</feature>
<dbReference type="NCBIfam" id="TIGR04183">
    <property type="entry name" value="Por_Secre_tail"/>
    <property type="match status" value="1"/>
</dbReference>
<keyword evidence="1 2" id="KW-0732">Signal</keyword>
<dbReference type="RefSeq" id="WP_160128392.1">
    <property type="nucleotide sequence ID" value="NZ_CP019288.1"/>
</dbReference>
<proteinExistence type="predicted"/>
<dbReference type="InterPro" id="IPR012334">
    <property type="entry name" value="Pectin_lyas_fold"/>
</dbReference>
<dbReference type="Proteomes" id="UP000464657">
    <property type="component" value="Chromosome"/>
</dbReference>
<dbReference type="InterPro" id="IPR026444">
    <property type="entry name" value="Secre_tail"/>
</dbReference>
<dbReference type="InterPro" id="IPR059226">
    <property type="entry name" value="Choice_anch_Q_dom"/>
</dbReference>
<dbReference type="NCBIfam" id="NF041518">
    <property type="entry name" value="choice_anch_Q"/>
    <property type="match status" value="1"/>
</dbReference>
<dbReference type="InterPro" id="IPR011050">
    <property type="entry name" value="Pectin_lyase_fold/virulence"/>
</dbReference>
<dbReference type="Pfam" id="PF18962">
    <property type="entry name" value="Por_Secre_tail"/>
    <property type="match status" value="1"/>
</dbReference>
<feature type="signal peptide" evidence="2">
    <location>
        <begin position="1"/>
        <end position="18"/>
    </location>
</feature>
<evidence type="ECO:0000256" key="2">
    <source>
        <dbReference type="SAM" id="SignalP"/>
    </source>
</evidence>
<organism evidence="4 5">
    <name type="scientific">Kordia antarctica</name>
    <dbReference type="NCBI Taxonomy" id="1218801"/>
    <lineage>
        <taxon>Bacteria</taxon>
        <taxon>Pseudomonadati</taxon>
        <taxon>Bacteroidota</taxon>
        <taxon>Flavobacteriia</taxon>
        <taxon>Flavobacteriales</taxon>
        <taxon>Flavobacteriaceae</taxon>
        <taxon>Kordia</taxon>
    </lineage>
</organism>
<dbReference type="EMBL" id="CP019288">
    <property type="protein sequence ID" value="QHI35664.1"/>
    <property type="molecule type" value="Genomic_DNA"/>
</dbReference>
<dbReference type="AlphaFoldDB" id="A0A7L4ZIA7"/>
<dbReference type="OrthoDB" id="8901262at2"/>
<gene>
    <name evidence="4" type="ORF">IMCC3317_10100</name>
</gene>
<evidence type="ECO:0000256" key="1">
    <source>
        <dbReference type="ARBA" id="ARBA00022729"/>
    </source>
</evidence>
<feature type="chain" id="PRO_5029466639" description="Secretion system C-terminal sorting domain-containing protein" evidence="2">
    <location>
        <begin position="19"/>
        <end position="522"/>
    </location>
</feature>
<evidence type="ECO:0000259" key="3">
    <source>
        <dbReference type="Pfam" id="PF18962"/>
    </source>
</evidence>
<evidence type="ECO:0000313" key="4">
    <source>
        <dbReference type="EMBL" id="QHI35664.1"/>
    </source>
</evidence>